<dbReference type="Pfam" id="PF23189">
    <property type="entry name" value="UPF0261_C"/>
    <property type="match status" value="1"/>
</dbReference>
<dbReference type="AlphaFoldDB" id="A0A0M8MXA4"/>
<name>A0A0M8MXA4_ESCWE</name>
<dbReference type="OrthoDB" id="10264588at2759"/>
<gene>
    <name evidence="3" type="ORF">ESCO_004476</name>
</gene>
<reference evidence="3 4" key="1">
    <citation type="submission" date="2015-07" db="EMBL/GenBank/DDBJ databases">
        <title>The genome of the fungus Escovopsis weberi, a specialized disease agent of ant agriculture.</title>
        <authorList>
            <person name="de Man T.J."/>
            <person name="Stajich J.E."/>
            <person name="Kubicek C.P."/>
            <person name="Chenthamara K."/>
            <person name="Atanasova L."/>
            <person name="Druzhinina I.S."/>
            <person name="Birnbaum S."/>
            <person name="Barribeau S.M."/>
            <person name="Teiling C."/>
            <person name="Suen G."/>
            <person name="Currie C."/>
            <person name="Gerardo N.M."/>
        </authorList>
    </citation>
    <scope>NUCLEOTIDE SEQUENCE [LARGE SCALE GENOMIC DNA]</scope>
</reference>
<comment type="caution">
    <text evidence="3">The sequence shown here is derived from an EMBL/GenBank/DDBJ whole genome shotgun (WGS) entry which is preliminary data.</text>
</comment>
<accession>A0A0M8MXA4</accession>
<dbReference type="Pfam" id="PF06792">
    <property type="entry name" value="UPF0261"/>
    <property type="match status" value="1"/>
</dbReference>
<dbReference type="NCBIfam" id="NF002674">
    <property type="entry name" value="PRK02399.1-2"/>
    <property type="match status" value="1"/>
</dbReference>
<organism evidence="3 4">
    <name type="scientific">Escovopsis weberi</name>
    <dbReference type="NCBI Taxonomy" id="150374"/>
    <lineage>
        <taxon>Eukaryota</taxon>
        <taxon>Fungi</taxon>
        <taxon>Dikarya</taxon>
        <taxon>Ascomycota</taxon>
        <taxon>Pezizomycotina</taxon>
        <taxon>Sordariomycetes</taxon>
        <taxon>Hypocreomycetidae</taxon>
        <taxon>Hypocreales</taxon>
        <taxon>Hypocreaceae</taxon>
        <taxon>Escovopsis</taxon>
    </lineage>
</organism>
<dbReference type="Proteomes" id="UP000053831">
    <property type="component" value="Unassembled WGS sequence"/>
</dbReference>
<proteinExistence type="predicted"/>
<dbReference type="InterPro" id="IPR051353">
    <property type="entry name" value="Tobamovirus_resist_UPF0261"/>
</dbReference>
<sequence>MASVVVIGTLDTKLRELLFLCDRISEAGATTVLIDVGRYPIDHPAIATSPADLLSRYAAQTDIHPLTRAQYIELISGCASQEIEGLLRNGRIHGVVSAGGSGNTSLASGVMRRALPLGFPKLIVSTMASGDTGPTIGETDITLMYSVVDVAGLNHVLRQVLANAGAAIAGAARAYADRHSLQEAPQPPSRKRVAISMFGVTTPGVDAIREHLEATYPVETLVFHATGHGGRAMENAIREGHVDAVIDLTTTEICDYIVGGVLSAGEGRLDAAVEAGIPNIVSLGALDMCNFGPMATVPDNFRARKLYAHNKDITLMRTSPGECEKIGDFICRKLMRAKSPATTELWIPRGGLSAISVPGGPFADQEADQVLFATIERGLQGSGILVVNNPADVNDHGFSRSIAETVIDKMGLRK</sequence>
<dbReference type="InterPro" id="IPR056778">
    <property type="entry name" value="UPF0261_C"/>
</dbReference>
<dbReference type="Gene3D" id="3.40.50.12020">
    <property type="entry name" value="Uncharacterised protein family UPF0261, NN domain"/>
    <property type="match status" value="1"/>
</dbReference>
<dbReference type="PANTHER" id="PTHR31862:SF1">
    <property type="entry name" value="UPF0261 DOMAIN PROTEIN (AFU_ORTHOLOGUE AFUA_1G10120)"/>
    <property type="match status" value="1"/>
</dbReference>
<evidence type="ECO:0000313" key="4">
    <source>
        <dbReference type="Proteomes" id="UP000053831"/>
    </source>
</evidence>
<protein>
    <submittedName>
        <fullName evidence="3">UPF0261 protein</fullName>
    </submittedName>
</protein>
<dbReference type="Gene3D" id="3.40.50.12030">
    <property type="entry name" value="Uncharacterised protein family UPF0261, NC domain"/>
    <property type="match status" value="1"/>
</dbReference>
<feature type="domain" description="UPF0261" evidence="1">
    <location>
        <begin position="3"/>
        <end position="176"/>
    </location>
</feature>
<dbReference type="CDD" id="cd15488">
    <property type="entry name" value="Tm-1-like"/>
    <property type="match status" value="1"/>
</dbReference>
<dbReference type="PIRSF" id="PIRSF033271">
    <property type="entry name" value="UCP033271"/>
    <property type="match status" value="1"/>
</dbReference>
<dbReference type="STRING" id="150374.A0A0M8MXA4"/>
<dbReference type="InterPro" id="IPR008322">
    <property type="entry name" value="UPF0261"/>
</dbReference>
<keyword evidence="4" id="KW-1185">Reference proteome</keyword>
<dbReference type="EMBL" id="LGSR01000013">
    <property type="protein sequence ID" value="KOS21226.1"/>
    <property type="molecule type" value="Genomic_DNA"/>
</dbReference>
<evidence type="ECO:0000259" key="2">
    <source>
        <dbReference type="Pfam" id="PF23189"/>
    </source>
</evidence>
<evidence type="ECO:0000259" key="1">
    <source>
        <dbReference type="Pfam" id="PF06792"/>
    </source>
</evidence>
<evidence type="ECO:0000313" key="3">
    <source>
        <dbReference type="EMBL" id="KOS21226.1"/>
    </source>
</evidence>
<dbReference type="InterPro" id="IPR044122">
    <property type="entry name" value="UPF0261_N"/>
</dbReference>
<feature type="domain" description="UPF0261" evidence="2">
    <location>
        <begin position="190"/>
        <end position="408"/>
    </location>
</feature>
<dbReference type="PANTHER" id="PTHR31862">
    <property type="entry name" value="UPF0261 DOMAIN PROTEIN (AFU_ORTHOLOGUE AFUA_1G10120)"/>
    <property type="match status" value="1"/>
</dbReference>